<feature type="compositionally biased region" description="Low complexity" evidence="2">
    <location>
        <begin position="974"/>
        <end position="989"/>
    </location>
</feature>
<dbReference type="PANTHER" id="PTHR13817">
    <property type="entry name" value="TITIN"/>
    <property type="match status" value="1"/>
</dbReference>
<evidence type="ECO:0000259" key="5">
    <source>
        <dbReference type="PROSITE" id="PS50853"/>
    </source>
</evidence>
<feature type="domain" description="Fibronectin type-III" evidence="5">
    <location>
        <begin position="555"/>
        <end position="658"/>
    </location>
</feature>
<keyword evidence="3" id="KW-1133">Transmembrane helix</keyword>
<organism evidence="6">
    <name type="scientific">Penaeus vannamei</name>
    <name type="common">Whiteleg shrimp</name>
    <name type="synonym">Litopenaeus vannamei</name>
    <dbReference type="NCBI Taxonomy" id="6689"/>
    <lineage>
        <taxon>Eukaryota</taxon>
        <taxon>Metazoa</taxon>
        <taxon>Ecdysozoa</taxon>
        <taxon>Arthropoda</taxon>
        <taxon>Crustacea</taxon>
        <taxon>Multicrustacea</taxon>
        <taxon>Malacostraca</taxon>
        <taxon>Eumalacostraca</taxon>
        <taxon>Eucarida</taxon>
        <taxon>Decapoda</taxon>
        <taxon>Dendrobranchiata</taxon>
        <taxon>Penaeoidea</taxon>
        <taxon>Penaeidae</taxon>
        <taxon>Penaeus</taxon>
    </lineage>
</organism>
<dbReference type="InterPro" id="IPR003961">
    <property type="entry name" value="FN3_dom"/>
</dbReference>
<dbReference type="Gene3D" id="2.60.40.10">
    <property type="entry name" value="Immunoglobulins"/>
    <property type="match status" value="4"/>
</dbReference>
<sequence>MGPTWRVGVSVALVLMGLVALCQAEEPQYQCYTFGKATYPATIRPVGDINREVGSSYEAYCLFDPKRVNVSEVYFQHWGDKERFKIPHEVLNNSAIKVVVQHDEVIDYKLKCMMTYKDEIKFLCERKVNIGYPPQDVQNMTCISKNWEQLNCSWVEPPNPVRVQYILTHCPKNLTGKNWCFWENTDMSQRDEWILTFTAHNALKSGVQFKHNISVYESVIPKPAEALTAHVEGPHSVKLSWRLPHPMDTFPGKIRQEVSYRERPDDSPLEELEWIVVSNELIQPPLFEKLIYNKTVDNLYAYMQYDFRVRLHTGTGERRDHMWSDAAVTTQETDPKLPTAKVRTDIGTFEIEQNVNSRDIYVNWQKVDFVFKNGPDFHYEVDVFDANTGRQINKTEGELEVHDDYAKFINMENNVKFRFDITPVNRVGPGGDETKATVIVPEKSEVLTFPSRFQVIVYKDGNNTIYGIKWNITEEKIESQKIESVSIYWCKRRQYEERCLDKLDWVSVNPRLTMKNITDLEKETLYIFGISANSNKSSSGIKWITCIASHGNKLPPIDTFGITEVSSTEAELEWNLGCKDRSADPTGFNISYCITPRNETDCRKDSDMHYIAVSDASAYKINVTSLLPYTRYIFSIASQSELGMSRWSKSLILETSQDKPSGPPRNVRVIDKGQEWIYLAWNPPRPEERNGVIVTYKIKSEPAVNIDWPVAKNNSEVMQYNITGLEAYTKYKFKIVACTQNRNCGNSSVTYETRTGIGVPGPIEGIYVNDDRLQWNHDECNGPTCRYEIRYGPEPGEIYNSKEGQTAVNLRDLGINCTEHNEKIQVEIRAVSQDSQLKGQWMEKSMNCPIPGIMPWWLILIIAVVCIIATVFLVAIGSFGQKKVKVFLFEWNRELDLPTGLGPSLPAHDDLHSNYKIVQNQVIDDWGGADTRIPVKTATPFSNPEEQELIPDKARQSRNPSGDSGTSENDQVDSSGCSTGSESDSSSGSHRVPQSSDSGTGTEVGFPPESKNWESGSLRLRTPVPPYVRPGLPQNITSAGYVSVSSVPNLPVGSMEDGLSLQQSTSSLALGTPSHQPLGARRASTGYISMPDQDAEGVNLPLEMLGNVTLPHDSRPGGFPAYSRHNFPLKKTPTSEMSPYMKTGSLQRLNTGYVAVAQPDGGARDAMSQAHGYCGGEDLGVMKRQSSLSALPLTYNKSISTPDEDLPRGTYCRVGARGSPGPPPGPSPGYVSITQAMPSHAMSHPVNTTSPTNKSPYVTFAMAKSMPSPTKEPEKAGGGYVSVGDMAEGRWANPVMMAPEDFEESREVSSAPLESTRGRPLLSTRPNTSEATIAHNRGARSFPPLAPSLSKQSSGYVSQDSLPFHDPVVMSPKRLLTQSKEPYSVIMPPDHKGTAV</sequence>
<proteinExistence type="evidence at transcript level"/>
<protein>
    <submittedName>
        <fullName evidence="6">Domeless</fullName>
    </submittedName>
</protein>
<dbReference type="Pfam" id="PF00041">
    <property type="entry name" value="fn3"/>
    <property type="match status" value="2"/>
</dbReference>
<dbReference type="SUPFAM" id="SSF49265">
    <property type="entry name" value="Fibronectin type III"/>
    <property type="match status" value="4"/>
</dbReference>
<dbReference type="OrthoDB" id="6382334at2759"/>
<feature type="compositionally biased region" description="Polar residues" evidence="2">
    <location>
        <begin position="1349"/>
        <end position="1358"/>
    </location>
</feature>
<dbReference type="SMART" id="SM00060">
    <property type="entry name" value="FN3"/>
    <property type="match status" value="6"/>
</dbReference>
<evidence type="ECO:0000256" key="3">
    <source>
        <dbReference type="SAM" id="Phobius"/>
    </source>
</evidence>
<feature type="region of interest" description="Disordered" evidence="2">
    <location>
        <begin position="934"/>
        <end position="1019"/>
    </location>
</feature>
<feature type="compositionally biased region" description="Polar residues" evidence="2">
    <location>
        <begin position="992"/>
        <end position="1001"/>
    </location>
</feature>
<evidence type="ECO:0000256" key="2">
    <source>
        <dbReference type="SAM" id="MobiDB-lite"/>
    </source>
</evidence>
<dbReference type="InterPro" id="IPR036116">
    <property type="entry name" value="FN3_sf"/>
</dbReference>
<accession>A0A0A6ZK08</accession>
<evidence type="ECO:0000256" key="4">
    <source>
        <dbReference type="SAM" id="SignalP"/>
    </source>
</evidence>
<dbReference type="InterPro" id="IPR050964">
    <property type="entry name" value="Striated_Muscle_Regulatory"/>
</dbReference>
<keyword evidence="3" id="KW-0472">Membrane</keyword>
<keyword evidence="4" id="KW-0732">Signal</keyword>
<keyword evidence="1" id="KW-0677">Repeat</keyword>
<evidence type="ECO:0000256" key="1">
    <source>
        <dbReference type="ARBA" id="ARBA00022737"/>
    </source>
</evidence>
<evidence type="ECO:0000313" key="6">
    <source>
        <dbReference type="EMBL" id="AGY46351.1"/>
    </source>
</evidence>
<name>A0A0A6ZK08_PENVA</name>
<keyword evidence="3" id="KW-0812">Transmembrane</keyword>
<dbReference type="PROSITE" id="PS50853">
    <property type="entry name" value="FN3"/>
    <property type="match status" value="3"/>
</dbReference>
<feature type="region of interest" description="Disordered" evidence="2">
    <location>
        <begin position="1303"/>
        <end position="1358"/>
    </location>
</feature>
<dbReference type="CDD" id="cd00063">
    <property type="entry name" value="FN3"/>
    <property type="match status" value="3"/>
</dbReference>
<feature type="transmembrane region" description="Helical" evidence="3">
    <location>
        <begin position="854"/>
        <end position="876"/>
    </location>
</feature>
<feature type="signal peptide" evidence="4">
    <location>
        <begin position="1"/>
        <end position="24"/>
    </location>
</feature>
<feature type="domain" description="Fibronectin type-III" evidence="5">
    <location>
        <begin position="663"/>
        <end position="758"/>
    </location>
</feature>
<feature type="compositionally biased region" description="Polar residues" evidence="2">
    <location>
        <begin position="957"/>
        <end position="973"/>
    </location>
</feature>
<dbReference type="InterPro" id="IPR013783">
    <property type="entry name" value="Ig-like_fold"/>
</dbReference>
<feature type="chain" id="PRO_5002034673" evidence="4">
    <location>
        <begin position="25"/>
        <end position="1396"/>
    </location>
</feature>
<dbReference type="PANTHER" id="PTHR13817:SF73">
    <property type="entry name" value="FIBRONECTIN TYPE-III DOMAIN-CONTAINING PROTEIN"/>
    <property type="match status" value="1"/>
</dbReference>
<reference evidence="6" key="1">
    <citation type="journal article" date="2015" name="Fish Shellfish Immunol.">
        <title>Identification of a JAK/STAT pathway receptor domeless from Pacific white shrimp Litopenaeus vannamei.</title>
        <authorList>
            <person name="Yan M."/>
            <person name="Li C."/>
            <person name="Su Z."/>
            <person name="Liang Q."/>
            <person name="Li H."/>
            <person name="Liang S."/>
            <person name="Weng S."/>
            <person name="He J."/>
            <person name="Xu X."/>
        </authorList>
    </citation>
    <scope>NUCLEOTIDE SEQUENCE</scope>
</reference>
<feature type="domain" description="Fibronectin type-III" evidence="5">
    <location>
        <begin position="223"/>
        <end position="336"/>
    </location>
</feature>
<dbReference type="EMBL" id="KC346866">
    <property type="protein sequence ID" value="AGY46351.1"/>
    <property type="molecule type" value="mRNA"/>
</dbReference>